<evidence type="ECO:0000313" key="3">
    <source>
        <dbReference type="EMBL" id="VFQ94517.1"/>
    </source>
</evidence>
<dbReference type="Pfam" id="PF07839">
    <property type="entry name" value="CaM_binding"/>
    <property type="match status" value="1"/>
</dbReference>
<feature type="compositionally biased region" description="Basic residues" evidence="1">
    <location>
        <begin position="54"/>
        <end position="63"/>
    </location>
</feature>
<feature type="region of interest" description="Disordered" evidence="1">
    <location>
        <begin position="491"/>
        <end position="540"/>
    </location>
</feature>
<dbReference type="PANTHER" id="PTHR33923:SF2">
    <property type="entry name" value="CALMODULIN-BINDING PROTEIN-RELATED"/>
    <property type="match status" value="1"/>
</dbReference>
<gene>
    <name evidence="3" type="ORF">CCAM_LOCUS36293</name>
</gene>
<dbReference type="SMART" id="SM01054">
    <property type="entry name" value="CaM_binding"/>
    <property type="match status" value="1"/>
</dbReference>
<feature type="compositionally biased region" description="Polar residues" evidence="1">
    <location>
        <begin position="39"/>
        <end position="48"/>
    </location>
</feature>
<name>A0A484N1F6_9ASTE</name>
<feature type="domain" description="Calmodulin-binding" evidence="2">
    <location>
        <begin position="560"/>
        <end position="666"/>
    </location>
</feature>
<dbReference type="Proteomes" id="UP000595140">
    <property type="component" value="Unassembled WGS sequence"/>
</dbReference>
<feature type="compositionally biased region" description="Polar residues" evidence="1">
    <location>
        <begin position="124"/>
        <end position="143"/>
    </location>
</feature>
<feature type="compositionally biased region" description="Basic and acidic residues" evidence="1">
    <location>
        <begin position="493"/>
        <end position="502"/>
    </location>
</feature>
<dbReference type="InterPro" id="IPR012417">
    <property type="entry name" value="CaM-bd_dom_pln"/>
</dbReference>
<accession>A0A484N1F6</accession>
<protein>
    <recommendedName>
        <fullName evidence="2">Calmodulin-binding domain-containing protein</fullName>
    </recommendedName>
</protein>
<feature type="region of interest" description="Disordered" evidence="1">
    <location>
        <begin position="39"/>
        <end position="151"/>
    </location>
</feature>
<feature type="compositionally biased region" description="Acidic residues" evidence="1">
    <location>
        <begin position="516"/>
        <end position="530"/>
    </location>
</feature>
<reference evidence="3 4" key="1">
    <citation type="submission" date="2018-04" db="EMBL/GenBank/DDBJ databases">
        <authorList>
            <person name="Vogel A."/>
        </authorList>
    </citation>
    <scope>NUCLEOTIDE SEQUENCE [LARGE SCALE GENOMIC DNA]</scope>
</reference>
<organism evidence="3 4">
    <name type="scientific">Cuscuta campestris</name>
    <dbReference type="NCBI Taxonomy" id="132261"/>
    <lineage>
        <taxon>Eukaryota</taxon>
        <taxon>Viridiplantae</taxon>
        <taxon>Streptophyta</taxon>
        <taxon>Embryophyta</taxon>
        <taxon>Tracheophyta</taxon>
        <taxon>Spermatophyta</taxon>
        <taxon>Magnoliopsida</taxon>
        <taxon>eudicotyledons</taxon>
        <taxon>Gunneridae</taxon>
        <taxon>Pentapetalae</taxon>
        <taxon>asterids</taxon>
        <taxon>lamiids</taxon>
        <taxon>Solanales</taxon>
        <taxon>Convolvulaceae</taxon>
        <taxon>Cuscuteae</taxon>
        <taxon>Cuscuta</taxon>
        <taxon>Cuscuta subgen. Grammica</taxon>
        <taxon>Cuscuta sect. Cleistogrammica</taxon>
    </lineage>
</organism>
<keyword evidence="4" id="KW-1185">Reference proteome</keyword>
<feature type="compositionally biased region" description="Polar residues" evidence="1">
    <location>
        <begin position="506"/>
        <end position="515"/>
    </location>
</feature>
<sequence length="691" mass="76835">MVQRKVPDKLGIHPADLHHHSRKVNNKLMLSLEASNLHQHQDLKSSIGTDLKKKMMKKKKSGKPKLSELESVRPHQRNSPSPQTHLGASSSSTPNYMKSTSSSDARKDKCQVSSRSPQSVSSSKCKNTTRMSKSGGHNPSRTGLTSTKTTTSLKLVRALTKAPSFKPARVSSSKKCPQVVFCESGLDVQRATCSSTLKDSKFPCYLELNPGDTTSAMKVCPYTYCSLNGHHHLQLPPLKSFLSARRLSMKANRNLRKGCSSPCPARPTGVSLAEDVPNWQQEKLDFTVEIYCKEGAETAKNCSLDSSPQIGPSEPTHCFNGAQEEVEEKGDLFPVIDYSSAGESDMDWEGIVESTNHIEEPDLEVDCIDVKACDVIKEPISLLKAEDKASCSSDDFVAEKMEQESFDEESVTSEACSLSGEDSNSSISCLGSDFKGCDNQPATHNEDEKETTQTRFLVSDELTEEEICKDFSVPYEEKVILQEDDVMTPMQENHQESKDPHGKNAVPNQCDTTSSESEEATQDESIETSEDGIQKPPENVSDQQIYNVENEWSSNIKTQKTSKVPEEQNAGIEVPPSLRRTSRGHNRLLIEEDEPRDFNPRGPNFLPLKPVPEAESVDLKHQMMNERKNSEEWMIDYALQQAVSKLGPVRRKKVALLVEAFETISPIPKCEPHLRQNTNLFPPSRFIQACN</sequence>
<dbReference type="EMBL" id="OOIL02005377">
    <property type="protein sequence ID" value="VFQ94517.1"/>
    <property type="molecule type" value="Genomic_DNA"/>
</dbReference>
<evidence type="ECO:0000259" key="2">
    <source>
        <dbReference type="SMART" id="SM01054"/>
    </source>
</evidence>
<dbReference type="GO" id="GO:0005516">
    <property type="term" value="F:calmodulin binding"/>
    <property type="evidence" value="ECO:0007669"/>
    <property type="project" value="InterPro"/>
</dbReference>
<dbReference type="InterPro" id="IPR044681">
    <property type="entry name" value="PICBP-like"/>
</dbReference>
<dbReference type="OrthoDB" id="1304871at2759"/>
<proteinExistence type="predicted"/>
<dbReference type="PANTHER" id="PTHR33923">
    <property type="entry name" value="CALMODULIN-BINDING PROTEIN-RELATED"/>
    <property type="match status" value="1"/>
</dbReference>
<dbReference type="AlphaFoldDB" id="A0A484N1F6"/>
<feature type="compositionally biased region" description="Polar residues" evidence="1">
    <location>
        <begin position="77"/>
        <end position="103"/>
    </location>
</feature>
<evidence type="ECO:0000256" key="1">
    <source>
        <dbReference type="SAM" id="MobiDB-lite"/>
    </source>
</evidence>
<feature type="compositionally biased region" description="Low complexity" evidence="1">
    <location>
        <begin position="111"/>
        <end position="123"/>
    </location>
</feature>
<evidence type="ECO:0000313" key="4">
    <source>
        <dbReference type="Proteomes" id="UP000595140"/>
    </source>
</evidence>